<feature type="chain" id="PRO_5045819504" evidence="1">
    <location>
        <begin position="24"/>
        <end position="102"/>
    </location>
</feature>
<keyword evidence="3" id="KW-1185">Reference proteome</keyword>
<feature type="signal peptide" evidence="1">
    <location>
        <begin position="1"/>
        <end position="23"/>
    </location>
</feature>
<dbReference type="EMBL" id="CP124685">
    <property type="protein sequence ID" value="WGX74740.1"/>
    <property type="molecule type" value="Genomic_DNA"/>
</dbReference>
<accession>A0ABY8QZW8</accession>
<dbReference type="Proteomes" id="UP001239169">
    <property type="component" value="Chromosome"/>
</dbReference>
<protein>
    <submittedName>
        <fullName evidence="2">Uncharacterized protein</fullName>
    </submittedName>
</protein>
<evidence type="ECO:0000256" key="1">
    <source>
        <dbReference type="SAM" id="SignalP"/>
    </source>
</evidence>
<evidence type="ECO:0000313" key="3">
    <source>
        <dbReference type="Proteomes" id="UP001239169"/>
    </source>
</evidence>
<sequence length="102" mass="11695">MLKTKITILILVALMGSTIVSNANEVNTHDLILGGCKLKQCEVKSDKRTKNYDEENIIERFFRPSKLPILNDKDESSLYNMYGSKDINLKIPNNLLKLQKIR</sequence>
<proteinExistence type="predicted"/>
<keyword evidence="1" id="KW-0732">Signal</keyword>
<organism evidence="2 3">
    <name type="scientific">Paraclostridium bifermentans</name>
    <name type="common">Clostridium bifermentans</name>
    <dbReference type="NCBI Taxonomy" id="1490"/>
    <lineage>
        <taxon>Bacteria</taxon>
        <taxon>Bacillati</taxon>
        <taxon>Bacillota</taxon>
        <taxon>Clostridia</taxon>
        <taxon>Peptostreptococcales</taxon>
        <taxon>Peptostreptococcaceae</taxon>
        <taxon>Paraclostridium</taxon>
    </lineage>
</organism>
<name>A0ABY8QZW8_PARBF</name>
<reference evidence="2 3" key="1">
    <citation type="submission" date="2023-04" db="EMBL/GenBank/DDBJ databases">
        <title>Bacteria Genome Submission.</title>
        <authorList>
            <person name="Isaac P."/>
        </authorList>
    </citation>
    <scope>NUCLEOTIDE SEQUENCE [LARGE SCALE GENOMIC DNA]</scope>
    <source>
        <strain evidence="2 3">SampleS7P1</strain>
    </source>
</reference>
<evidence type="ECO:0000313" key="2">
    <source>
        <dbReference type="EMBL" id="WGX74740.1"/>
    </source>
</evidence>
<gene>
    <name evidence="2" type="ORF">QJS64_11285</name>
</gene>